<name>A0A9P4NYH1_9PEZI</name>
<dbReference type="Proteomes" id="UP000800235">
    <property type="component" value="Unassembled WGS sequence"/>
</dbReference>
<gene>
    <name evidence="2" type="ORF">EJ08DRAFT_694479</name>
</gene>
<dbReference type="PANTHER" id="PTHR47843:SF5">
    <property type="entry name" value="BTB_POZ DOMAIN PROTEIN"/>
    <property type="match status" value="1"/>
</dbReference>
<dbReference type="SUPFAM" id="SSF54695">
    <property type="entry name" value="POZ domain"/>
    <property type="match status" value="1"/>
</dbReference>
<evidence type="ECO:0000313" key="2">
    <source>
        <dbReference type="EMBL" id="KAF2433593.1"/>
    </source>
</evidence>
<comment type="caution">
    <text evidence="2">The sequence shown here is derived from an EMBL/GenBank/DDBJ whole genome shotgun (WGS) entry which is preliminary data.</text>
</comment>
<dbReference type="CDD" id="cd18186">
    <property type="entry name" value="BTB_POZ_ZBTB_KLHL-like"/>
    <property type="match status" value="1"/>
</dbReference>
<dbReference type="PROSITE" id="PS50097">
    <property type="entry name" value="BTB"/>
    <property type="match status" value="1"/>
</dbReference>
<reference evidence="2" key="1">
    <citation type="journal article" date="2020" name="Stud. Mycol.">
        <title>101 Dothideomycetes genomes: a test case for predicting lifestyles and emergence of pathogens.</title>
        <authorList>
            <person name="Haridas S."/>
            <person name="Albert R."/>
            <person name="Binder M."/>
            <person name="Bloem J."/>
            <person name="Labutti K."/>
            <person name="Salamov A."/>
            <person name="Andreopoulos B."/>
            <person name="Baker S."/>
            <person name="Barry K."/>
            <person name="Bills G."/>
            <person name="Bluhm B."/>
            <person name="Cannon C."/>
            <person name="Castanera R."/>
            <person name="Culley D."/>
            <person name="Daum C."/>
            <person name="Ezra D."/>
            <person name="Gonzalez J."/>
            <person name="Henrissat B."/>
            <person name="Kuo A."/>
            <person name="Liang C."/>
            <person name="Lipzen A."/>
            <person name="Lutzoni F."/>
            <person name="Magnuson J."/>
            <person name="Mondo S."/>
            <person name="Nolan M."/>
            <person name="Ohm R."/>
            <person name="Pangilinan J."/>
            <person name="Park H.-J."/>
            <person name="Ramirez L."/>
            <person name="Alfaro M."/>
            <person name="Sun H."/>
            <person name="Tritt A."/>
            <person name="Yoshinaga Y."/>
            <person name="Zwiers L.-H."/>
            <person name="Turgeon B."/>
            <person name="Goodwin S."/>
            <person name="Spatafora J."/>
            <person name="Crous P."/>
            <person name="Grigoriev I."/>
        </authorList>
    </citation>
    <scope>NUCLEOTIDE SEQUENCE</scope>
    <source>
        <strain evidence="2">CBS 130266</strain>
    </source>
</reference>
<dbReference type="Gene3D" id="3.30.710.10">
    <property type="entry name" value="Potassium Channel Kv1.1, Chain A"/>
    <property type="match status" value="1"/>
</dbReference>
<dbReference type="AlphaFoldDB" id="A0A9P4NYH1"/>
<sequence>MDLAYSGCPSPSDLSIPLAKGLSERFGNGQYSDLTIKCGDKNFQGHKVVVCSQSEFFNNACKGGFKESDTNIIDCSNDDQKLLGTLLRFLYTLKYAVPDVLDGLIPLEYHVKLHALADFYQVVPLQTLSMARFFGEENCPHEQPGVLNSIKAIYESTTAENVFRTTVMELASRNLFYLLKDSDRNVQFSKLLLAVPEFARDMVMNLGPISLKDGAMANVRLNSDSDGFLYYQCSCIPNSPFWRFDASSFRKWQEISLNDLGFWFEAPYCPLCEDEKMVPGCCVQDERQWYEYSCANNGCKQTGECSQKFLGTDGKAVFVCPFCADDQFSRDARLRT</sequence>
<protein>
    <submittedName>
        <fullName evidence="2">POZ domain-containing protein</fullName>
    </submittedName>
</protein>
<proteinExistence type="predicted"/>
<organism evidence="2 3">
    <name type="scientific">Tothia fuscella</name>
    <dbReference type="NCBI Taxonomy" id="1048955"/>
    <lineage>
        <taxon>Eukaryota</taxon>
        <taxon>Fungi</taxon>
        <taxon>Dikarya</taxon>
        <taxon>Ascomycota</taxon>
        <taxon>Pezizomycotina</taxon>
        <taxon>Dothideomycetes</taxon>
        <taxon>Pleosporomycetidae</taxon>
        <taxon>Venturiales</taxon>
        <taxon>Cylindrosympodiaceae</taxon>
        <taxon>Tothia</taxon>
    </lineage>
</organism>
<evidence type="ECO:0000259" key="1">
    <source>
        <dbReference type="PROSITE" id="PS50097"/>
    </source>
</evidence>
<dbReference type="PANTHER" id="PTHR47843">
    <property type="entry name" value="BTB DOMAIN-CONTAINING PROTEIN-RELATED"/>
    <property type="match status" value="1"/>
</dbReference>
<dbReference type="SMART" id="SM00225">
    <property type="entry name" value="BTB"/>
    <property type="match status" value="1"/>
</dbReference>
<dbReference type="Pfam" id="PF00651">
    <property type="entry name" value="BTB"/>
    <property type="match status" value="1"/>
</dbReference>
<dbReference type="EMBL" id="MU007020">
    <property type="protein sequence ID" value="KAF2433593.1"/>
    <property type="molecule type" value="Genomic_DNA"/>
</dbReference>
<dbReference type="InterPro" id="IPR011333">
    <property type="entry name" value="SKP1/BTB/POZ_sf"/>
</dbReference>
<keyword evidence="3" id="KW-1185">Reference proteome</keyword>
<evidence type="ECO:0000313" key="3">
    <source>
        <dbReference type="Proteomes" id="UP000800235"/>
    </source>
</evidence>
<dbReference type="OrthoDB" id="6359816at2759"/>
<dbReference type="InterPro" id="IPR000210">
    <property type="entry name" value="BTB/POZ_dom"/>
</dbReference>
<feature type="domain" description="BTB" evidence="1">
    <location>
        <begin position="32"/>
        <end position="99"/>
    </location>
</feature>
<accession>A0A9P4NYH1</accession>